<keyword evidence="3" id="KW-1185">Reference proteome</keyword>
<dbReference type="GO" id="GO:0051607">
    <property type="term" value="P:defense response to virus"/>
    <property type="evidence" value="ECO:0007669"/>
    <property type="project" value="UniProtKB-KW"/>
</dbReference>
<dbReference type="EMBL" id="CM000951">
    <property type="protein sequence ID" value="EDY55714.1"/>
    <property type="molecule type" value="Genomic_DNA"/>
</dbReference>
<dbReference type="HOGENOM" id="CLU_815580_0_0_11"/>
<keyword evidence="1" id="KW-0051">Antiviral defense</keyword>
<accession>B5HSA9</accession>
<evidence type="ECO:0000313" key="2">
    <source>
        <dbReference type="EMBL" id="EDY55714.1"/>
    </source>
</evidence>
<dbReference type="InterPro" id="IPR043519">
    <property type="entry name" value="NT_sf"/>
</dbReference>
<dbReference type="GO" id="GO:0016779">
    <property type="term" value="F:nucleotidyltransferase activity"/>
    <property type="evidence" value="ECO:0007669"/>
    <property type="project" value="InterPro"/>
</dbReference>
<evidence type="ECO:0000256" key="1">
    <source>
        <dbReference type="ARBA" id="ARBA00023118"/>
    </source>
</evidence>
<dbReference type="SUPFAM" id="SSF81301">
    <property type="entry name" value="Nucleotidyltransferase"/>
    <property type="match status" value="1"/>
</dbReference>
<dbReference type="AlphaFoldDB" id="B5HSA9"/>
<dbReference type="eggNOG" id="COG1746">
    <property type="taxonomic scope" value="Bacteria"/>
</dbReference>
<dbReference type="Pfam" id="PF18144">
    <property type="entry name" value="SMODS"/>
    <property type="match status" value="1"/>
</dbReference>
<dbReference type="Proteomes" id="UP000002785">
    <property type="component" value="Chromosome"/>
</dbReference>
<sequence length="361" mass="39652">MRPASHCQWCEASSAGQCRHKPRSEGPMAHLKQQFKDALSSIEPGDDKTNAPEAHRLVRDALEADSKLAEYGVSPILIGSYKRNVSIRRIKDVDVFVRLADVPRDVTSTDILDRFFKVLHAEFGTDSDGHRRTKRQDRSLQVSFPAYDLYVDAVPARPYGDGTWEIPQKGDANEWVRTNPDGLTELSSAMNADHDEYYVPTVKLLRQTRRALLGTKKPGGFFIEMAVYQAFASGAVSGNDQAEYYVRALREVSRIIDDFVTYGIAVTDPTLPGHTIRIRATDDELDTARTRFTDAAASAEAALTEEDAGQAALAFRKLLGTNGDGDTVFPMPPGFNEDGSKKASAISPGARVVPAGKRTFG</sequence>
<proteinExistence type="predicted"/>
<reference evidence="2" key="1">
    <citation type="submission" date="2009-10" db="EMBL/GenBank/DDBJ databases">
        <title>The genome sequence of Streptomyces sviceus strain ATCC 29083.</title>
        <authorList>
            <consortium name="The Broad Institute Genome Sequencing Platform"/>
            <consortium name="Broad Institute Microbial Sequencing Center"/>
            <person name="Fischbach M."/>
            <person name="Godfrey P."/>
            <person name="Ward D."/>
            <person name="Young S."/>
            <person name="Zeng Q."/>
            <person name="Koehrsen M."/>
            <person name="Alvarado L."/>
            <person name="Berlin A.M."/>
            <person name="Bochicchio J."/>
            <person name="Borenstein D."/>
            <person name="Chapman S.B."/>
            <person name="Chen Z."/>
            <person name="Engels R."/>
            <person name="Freedman E."/>
            <person name="Gellesch M."/>
            <person name="Goldberg J."/>
            <person name="Griggs A."/>
            <person name="Gujja S."/>
            <person name="Heilman E.R."/>
            <person name="Heiman D.I."/>
            <person name="Hepburn T.A."/>
            <person name="Howarth C."/>
            <person name="Jen D."/>
            <person name="Larson L."/>
            <person name="Lewis B."/>
            <person name="Mehta T."/>
            <person name="Park D."/>
            <person name="Pearson M."/>
            <person name="Richards J."/>
            <person name="Roberts A."/>
            <person name="Saif S."/>
            <person name="Shea T.D."/>
            <person name="Shenoy N."/>
            <person name="Sisk P."/>
            <person name="Stolte C."/>
            <person name="Sykes S.N."/>
            <person name="Thomson T."/>
            <person name="Walk T."/>
            <person name="White J."/>
            <person name="Yandava C."/>
            <person name="Straight P."/>
            <person name="Clardy J."/>
            <person name="Hung D."/>
            <person name="Kolter R."/>
            <person name="Mekalanos J."/>
            <person name="Walker S."/>
            <person name="Walsh C.T."/>
            <person name="Wieland-Brown L.C."/>
            <person name="Haas B."/>
            <person name="Nusbaum C."/>
            <person name="Birren B."/>
        </authorList>
    </citation>
    <scope>NUCLEOTIDE SEQUENCE [LARGE SCALE GENOMIC DNA]</scope>
    <source>
        <strain evidence="2">ATCC 29083</strain>
    </source>
</reference>
<gene>
    <name evidence="2" type="ORF">SSEG_08884</name>
</gene>
<evidence type="ECO:0008006" key="4">
    <source>
        <dbReference type="Google" id="ProtNLM"/>
    </source>
</evidence>
<organism evidence="2 3">
    <name type="scientific">Streptomyces sviceus (strain ATCC 29083 / DSM 924 / JCM 4929 / NBRC 13980 / NCIMB 11184 / NRRL 5439 / UC 5370)</name>
    <dbReference type="NCBI Taxonomy" id="463191"/>
    <lineage>
        <taxon>Bacteria</taxon>
        <taxon>Bacillati</taxon>
        <taxon>Actinomycetota</taxon>
        <taxon>Actinomycetes</taxon>
        <taxon>Kitasatosporales</taxon>
        <taxon>Streptomycetaceae</taxon>
        <taxon>Streptomyces</taxon>
    </lineage>
</organism>
<protein>
    <recommendedName>
        <fullName evidence="4">Nucleotidyltransferase</fullName>
    </recommendedName>
</protein>
<dbReference type="CDD" id="cd05400">
    <property type="entry name" value="NT_2-5OAS_ClassI-CCAase"/>
    <property type="match status" value="1"/>
</dbReference>
<evidence type="ECO:0000313" key="3">
    <source>
        <dbReference type="Proteomes" id="UP000002785"/>
    </source>
</evidence>
<dbReference type="Gene3D" id="3.30.460.10">
    <property type="entry name" value="Beta Polymerase, domain 2"/>
    <property type="match status" value="1"/>
</dbReference>
<name>B5HSA9_STRX2</name>
<dbReference type="RefSeq" id="WP_007387217.1">
    <property type="nucleotide sequence ID" value="NZ_CM000951.1"/>
</dbReference>
<dbReference type="InterPro" id="IPR006116">
    <property type="entry name" value="NT_2-5OAS_ClassI-CCAase"/>
</dbReference>